<keyword evidence="5" id="KW-1185">Reference proteome</keyword>
<dbReference type="SUPFAM" id="SSF89963">
    <property type="entry name" value="YajQ-like"/>
    <property type="match status" value="2"/>
</dbReference>
<evidence type="ECO:0000313" key="5">
    <source>
        <dbReference type="Proteomes" id="UP000199046"/>
    </source>
</evidence>
<keyword evidence="1 3" id="KW-0547">Nucleotide-binding</keyword>
<dbReference type="OrthoDB" id="9801447at2"/>
<accession>A0A1I1I6W4</accession>
<dbReference type="STRING" id="402385.SAMN05421848_1043"/>
<evidence type="ECO:0000256" key="1">
    <source>
        <dbReference type="ARBA" id="ARBA00022741"/>
    </source>
</evidence>
<name>A0A1I1I6W4_9GAMM</name>
<evidence type="ECO:0000313" key="4">
    <source>
        <dbReference type="EMBL" id="SFC32047.1"/>
    </source>
</evidence>
<dbReference type="InterPro" id="IPR036183">
    <property type="entry name" value="YajQ-like_sf"/>
</dbReference>
<dbReference type="CDD" id="cd11740">
    <property type="entry name" value="YajQ_like"/>
    <property type="match status" value="1"/>
</dbReference>
<dbReference type="Proteomes" id="UP000199046">
    <property type="component" value="Unassembled WGS sequence"/>
</dbReference>
<comment type="similarity">
    <text evidence="2 3">Belongs to the YajQ family.</text>
</comment>
<evidence type="ECO:0000256" key="2">
    <source>
        <dbReference type="ARBA" id="ARBA00093450"/>
    </source>
</evidence>
<evidence type="ECO:0000256" key="3">
    <source>
        <dbReference type="HAMAP-Rule" id="MF_00632"/>
    </source>
</evidence>
<dbReference type="PANTHER" id="PTHR30476">
    <property type="entry name" value="UPF0234 PROTEIN YAJQ"/>
    <property type="match status" value="1"/>
</dbReference>
<dbReference type="Pfam" id="PF04461">
    <property type="entry name" value="YajQ"/>
    <property type="match status" value="1"/>
</dbReference>
<dbReference type="GO" id="GO:0000166">
    <property type="term" value="F:nucleotide binding"/>
    <property type="evidence" value="ECO:0007669"/>
    <property type="project" value="UniProtKB-UniRule"/>
</dbReference>
<dbReference type="InterPro" id="IPR007551">
    <property type="entry name" value="YajQ/Smlt4090-like"/>
</dbReference>
<proteinExistence type="inferred from homology"/>
<dbReference type="HAMAP" id="MF_00632">
    <property type="entry name" value="UPF0234"/>
    <property type="match status" value="1"/>
</dbReference>
<organism evidence="4 5">
    <name type="scientific">Kushneria avicenniae</name>
    <dbReference type="NCBI Taxonomy" id="402385"/>
    <lineage>
        <taxon>Bacteria</taxon>
        <taxon>Pseudomonadati</taxon>
        <taxon>Pseudomonadota</taxon>
        <taxon>Gammaproteobacteria</taxon>
        <taxon>Oceanospirillales</taxon>
        <taxon>Halomonadaceae</taxon>
        <taxon>Kushneria</taxon>
    </lineage>
</organism>
<dbReference type="EMBL" id="FOLY01000002">
    <property type="protein sequence ID" value="SFC32047.1"/>
    <property type="molecule type" value="Genomic_DNA"/>
</dbReference>
<dbReference type="RefSeq" id="WP_090131441.1">
    <property type="nucleotide sequence ID" value="NZ_FOLY01000002.1"/>
</dbReference>
<dbReference type="GO" id="GO:0005829">
    <property type="term" value="C:cytosol"/>
    <property type="evidence" value="ECO:0007669"/>
    <property type="project" value="TreeGrafter"/>
</dbReference>
<dbReference type="AlphaFoldDB" id="A0A1I1I6W4"/>
<comment type="function">
    <text evidence="3">Nucleotide-binding protein.</text>
</comment>
<dbReference type="InterPro" id="IPR035571">
    <property type="entry name" value="UPF0234-like_C"/>
</dbReference>
<dbReference type="PANTHER" id="PTHR30476:SF0">
    <property type="entry name" value="UPF0234 PROTEIN YAJQ"/>
    <property type="match status" value="1"/>
</dbReference>
<reference evidence="5" key="1">
    <citation type="submission" date="2016-10" db="EMBL/GenBank/DDBJ databases">
        <authorList>
            <person name="Varghese N."/>
            <person name="Submissions S."/>
        </authorList>
    </citation>
    <scope>NUCLEOTIDE SEQUENCE [LARGE SCALE GENOMIC DNA]</scope>
    <source>
        <strain evidence="5">DSM 23439</strain>
    </source>
</reference>
<dbReference type="Gene3D" id="3.30.70.990">
    <property type="entry name" value="YajQ-like, domain 2"/>
    <property type="match status" value="1"/>
</dbReference>
<protein>
    <recommendedName>
        <fullName evidence="3">Nucleotide-binding protein SAMN05421848_1043</fullName>
    </recommendedName>
</protein>
<gene>
    <name evidence="4" type="ORF">SAMN05421848_1043</name>
</gene>
<dbReference type="InterPro" id="IPR035570">
    <property type="entry name" value="UPF0234_N"/>
</dbReference>
<sequence>MPSFDIVSEFDKHEATNAVDQANREVQTRFDFRGVDASFTLEGEKVSLEADADFQLKQMLDVLRAKLIARGIDARCMDEQAPVLSGVKARQEVQLKQGLEQVDCKAIVKQLKESKLKVQSAIQGDKVRVTGKKRDDLQQAIALLKSEEGPDLPLQFDNFRD</sequence>
<dbReference type="NCBIfam" id="NF003819">
    <property type="entry name" value="PRK05412.1"/>
    <property type="match status" value="1"/>
</dbReference>
<dbReference type="Gene3D" id="3.30.70.860">
    <property type="match status" value="1"/>
</dbReference>